<comment type="caution">
    <text evidence="4">The sequence shown here is derived from an EMBL/GenBank/DDBJ whole genome shotgun (WGS) entry which is preliminary data.</text>
</comment>
<dbReference type="InterPro" id="IPR050832">
    <property type="entry name" value="Bact_Acetyltransf"/>
</dbReference>
<keyword evidence="5" id="KW-1185">Reference proteome</keyword>
<dbReference type="Gene3D" id="3.40.630.30">
    <property type="match status" value="1"/>
</dbReference>
<evidence type="ECO:0000313" key="5">
    <source>
        <dbReference type="Proteomes" id="UP000295075"/>
    </source>
</evidence>
<evidence type="ECO:0000259" key="3">
    <source>
        <dbReference type="PROSITE" id="PS51186"/>
    </source>
</evidence>
<dbReference type="CDD" id="cd04301">
    <property type="entry name" value="NAT_SF"/>
    <property type="match status" value="1"/>
</dbReference>
<organism evidence="4 5">
    <name type="scientific">Kribbella albertanoniae</name>
    <dbReference type="NCBI Taxonomy" id="1266829"/>
    <lineage>
        <taxon>Bacteria</taxon>
        <taxon>Bacillati</taxon>
        <taxon>Actinomycetota</taxon>
        <taxon>Actinomycetes</taxon>
        <taxon>Propionibacteriales</taxon>
        <taxon>Kribbellaceae</taxon>
        <taxon>Kribbella</taxon>
    </lineage>
</organism>
<feature type="domain" description="N-acetyltransferase" evidence="3">
    <location>
        <begin position="1"/>
        <end position="111"/>
    </location>
</feature>
<dbReference type="InterPro" id="IPR016181">
    <property type="entry name" value="Acyl_CoA_acyltransferase"/>
</dbReference>
<dbReference type="OrthoDB" id="9805924at2"/>
<proteinExistence type="predicted"/>
<keyword evidence="2" id="KW-0012">Acyltransferase</keyword>
<dbReference type="GO" id="GO:0016747">
    <property type="term" value="F:acyltransferase activity, transferring groups other than amino-acyl groups"/>
    <property type="evidence" value="ECO:0007669"/>
    <property type="project" value="InterPro"/>
</dbReference>
<sequence>MATPYSHLPRASPKVSPGVVAGFVSGQLRSHWSGTSELYIGELVVSAQHEGHGVGRALIDAATAEATRLGLATITLDTGAANARALAFYRALGFTEEDVKLTKQLDGMIEG</sequence>
<keyword evidence="1 4" id="KW-0808">Transferase</keyword>
<dbReference type="EMBL" id="SMKA01000041">
    <property type="protein sequence ID" value="TDC30764.1"/>
    <property type="molecule type" value="Genomic_DNA"/>
</dbReference>
<gene>
    <name evidence="4" type="ORF">E1261_12560</name>
</gene>
<dbReference type="Proteomes" id="UP000295075">
    <property type="component" value="Unassembled WGS sequence"/>
</dbReference>
<dbReference type="PANTHER" id="PTHR43877:SF2">
    <property type="entry name" value="AMINOALKYLPHOSPHONATE N-ACETYLTRANSFERASE-RELATED"/>
    <property type="match status" value="1"/>
</dbReference>
<dbReference type="InterPro" id="IPR000182">
    <property type="entry name" value="GNAT_dom"/>
</dbReference>
<evidence type="ECO:0000256" key="1">
    <source>
        <dbReference type="ARBA" id="ARBA00022679"/>
    </source>
</evidence>
<protein>
    <submittedName>
        <fullName evidence="4">GNAT family N-acetyltransferase</fullName>
    </submittedName>
</protein>
<dbReference type="PROSITE" id="PS51186">
    <property type="entry name" value="GNAT"/>
    <property type="match status" value="1"/>
</dbReference>
<dbReference type="PANTHER" id="PTHR43877">
    <property type="entry name" value="AMINOALKYLPHOSPHONATE N-ACETYLTRANSFERASE-RELATED-RELATED"/>
    <property type="match status" value="1"/>
</dbReference>
<evidence type="ECO:0000313" key="4">
    <source>
        <dbReference type="EMBL" id="TDC30764.1"/>
    </source>
</evidence>
<name>A0A4R4Q6J1_9ACTN</name>
<accession>A0A4R4Q6J1</accession>
<dbReference type="AlphaFoldDB" id="A0A4R4Q6J1"/>
<evidence type="ECO:0000256" key="2">
    <source>
        <dbReference type="ARBA" id="ARBA00023315"/>
    </source>
</evidence>
<reference evidence="4 5" key="1">
    <citation type="submission" date="2019-03" db="EMBL/GenBank/DDBJ databases">
        <title>Draft genome sequences of novel Actinobacteria.</title>
        <authorList>
            <person name="Sahin N."/>
            <person name="Ay H."/>
            <person name="Saygin H."/>
        </authorList>
    </citation>
    <scope>NUCLEOTIDE SEQUENCE [LARGE SCALE GENOMIC DNA]</scope>
    <source>
        <strain evidence="4 5">JCM 30547</strain>
    </source>
</reference>
<dbReference type="Pfam" id="PF00583">
    <property type="entry name" value="Acetyltransf_1"/>
    <property type="match status" value="1"/>
</dbReference>
<dbReference type="SUPFAM" id="SSF55729">
    <property type="entry name" value="Acyl-CoA N-acyltransferases (Nat)"/>
    <property type="match status" value="1"/>
</dbReference>